<protein>
    <submittedName>
        <fullName evidence="1">Uncharacterized protein</fullName>
    </submittedName>
</protein>
<evidence type="ECO:0000313" key="1">
    <source>
        <dbReference type="EMBL" id="SDO15496.1"/>
    </source>
</evidence>
<evidence type="ECO:0000313" key="2">
    <source>
        <dbReference type="Proteomes" id="UP000183200"/>
    </source>
</evidence>
<dbReference type="Proteomes" id="UP000183200">
    <property type="component" value="Unassembled WGS sequence"/>
</dbReference>
<sequence length="66" mass="7737">MLSVCNTYGKFTSPPEKSKFYIIFFFNTIFYTSKTKKRAYKFASPIFIKLGVKIINSSLSINYKQF</sequence>
<proteinExistence type="predicted"/>
<keyword evidence="2" id="KW-1185">Reference proteome</keyword>
<dbReference type="AlphaFoldDB" id="A0A1H0H8F9"/>
<gene>
    <name evidence="1" type="ORF">SAMN05421820_11266</name>
</gene>
<name>A0A1H0H8F9_9SPHI</name>
<accession>A0A1H0H8F9</accession>
<organism evidence="1 2">
    <name type="scientific">Pedobacter steynii</name>
    <dbReference type="NCBI Taxonomy" id="430522"/>
    <lineage>
        <taxon>Bacteria</taxon>
        <taxon>Pseudomonadati</taxon>
        <taxon>Bacteroidota</taxon>
        <taxon>Sphingobacteriia</taxon>
        <taxon>Sphingobacteriales</taxon>
        <taxon>Sphingobacteriaceae</taxon>
        <taxon>Pedobacter</taxon>
    </lineage>
</organism>
<dbReference type="EMBL" id="FNGY01000012">
    <property type="protein sequence ID" value="SDO15496.1"/>
    <property type="molecule type" value="Genomic_DNA"/>
</dbReference>
<reference evidence="2" key="1">
    <citation type="submission" date="2016-10" db="EMBL/GenBank/DDBJ databases">
        <authorList>
            <person name="Varghese N."/>
            <person name="Submissions S."/>
        </authorList>
    </citation>
    <scope>NUCLEOTIDE SEQUENCE [LARGE SCALE GENOMIC DNA]</scope>
    <source>
        <strain evidence="2">DSM 19110</strain>
    </source>
</reference>